<dbReference type="Proteomes" id="UP000434172">
    <property type="component" value="Unassembled WGS sequence"/>
</dbReference>
<gene>
    <name evidence="1" type="ORF">GQ607_013914</name>
</gene>
<evidence type="ECO:0000313" key="2">
    <source>
        <dbReference type="Proteomes" id="UP000434172"/>
    </source>
</evidence>
<name>A0A8H3W5X1_9PEZI</name>
<organism evidence="1 2">
    <name type="scientific">Colletotrichum asianum</name>
    <dbReference type="NCBI Taxonomy" id="702518"/>
    <lineage>
        <taxon>Eukaryota</taxon>
        <taxon>Fungi</taxon>
        <taxon>Dikarya</taxon>
        <taxon>Ascomycota</taxon>
        <taxon>Pezizomycotina</taxon>
        <taxon>Sordariomycetes</taxon>
        <taxon>Hypocreomycetidae</taxon>
        <taxon>Glomerellales</taxon>
        <taxon>Glomerellaceae</taxon>
        <taxon>Colletotrichum</taxon>
        <taxon>Colletotrichum gloeosporioides species complex</taxon>
    </lineage>
</organism>
<comment type="caution">
    <text evidence="1">The sequence shown here is derived from an EMBL/GenBank/DDBJ whole genome shotgun (WGS) entry which is preliminary data.</text>
</comment>
<accession>A0A8H3W5X1</accession>
<sequence>MWSADHAGGCYDPLNSVEGCLMASMGRMVNSPEEAACINFQSSPASADFLWGPLESIDPHKFIFSPAQR</sequence>
<dbReference type="AlphaFoldDB" id="A0A8H3W5X1"/>
<reference evidence="1 2" key="1">
    <citation type="submission" date="2019-12" db="EMBL/GenBank/DDBJ databases">
        <title>A genome sequence resource for the geographically widespread anthracnose pathogen Colletotrichum asianum.</title>
        <authorList>
            <person name="Meng Y."/>
        </authorList>
    </citation>
    <scope>NUCLEOTIDE SEQUENCE [LARGE SCALE GENOMIC DNA]</scope>
    <source>
        <strain evidence="1 2">ICMP 18580</strain>
    </source>
</reference>
<keyword evidence="2" id="KW-1185">Reference proteome</keyword>
<protein>
    <submittedName>
        <fullName evidence="1">Uncharacterized protein</fullName>
    </submittedName>
</protein>
<evidence type="ECO:0000313" key="1">
    <source>
        <dbReference type="EMBL" id="KAF0318782.1"/>
    </source>
</evidence>
<dbReference type="EMBL" id="WOWK01000104">
    <property type="protein sequence ID" value="KAF0318782.1"/>
    <property type="molecule type" value="Genomic_DNA"/>
</dbReference>
<proteinExistence type="predicted"/>